<dbReference type="Gene3D" id="2.40.10.10">
    <property type="entry name" value="Trypsin-like serine proteases"/>
    <property type="match status" value="1"/>
</dbReference>
<feature type="non-terminal residue" evidence="3">
    <location>
        <position position="1"/>
    </location>
</feature>
<accession>A0ABU7DUX6</accession>
<dbReference type="PROSITE" id="PS50240">
    <property type="entry name" value="TRYPSIN_DOM"/>
    <property type="match status" value="1"/>
</dbReference>
<dbReference type="InterPro" id="IPR033116">
    <property type="entry name" value="TRYPSIN_SER"/>
</dbReference>
<evidence type="ECO:0000256" key="1">
    <source>
        <dbReference type="ARBA" id="ARBA00023157"/>
    </source>
</evidence>
<evidence type="ECO:0000313" key="4">
    <source>
        <dbReference type="Proteomes" id="UP001352852"/>
    </source>
</evidence>
<reference evidence="3 4" key="1">
    <citation type="submission" date="2021-06" db="EMBL/GenBank/DDBJ databases">
        <authorList>
            <person name="Palmer J.M."/>
        </authorList>
    </citation>
    <scope>NUCLEOTIDE SEQUENCE [LARGE SCALE GENOMIC DNA]</scope>
    <source>
        <strain evidence="3 4">CL_MEX2019</strain>
        <tissue evidence="3">Muscle</tissue>
    </source>
</reference>
<proteinExistence type="predicted"/>
<name>A0ABU7DUX6_9TELE</name>
<keyword evidence="1" id="KW-1015">Disulfide bond</keyword>
<dbReference type="Proteomes" id="UP001352852">
    <property type="component" value="Unassembled WGS sequence"/>
</dbReference>
<gene>
    <name evidence="3" type="primary">ST14</name>
    <name evidence="3" type="ORF">CHARACLAT_028402</name>
</gene>
<keyword evidence="4" id="KW-1185">Reference proteome</keyword>
<dbReference type="PROSITE" id="PS00135">
    <property type="entry name" value="TRYPSIN_SER"/>
    <property type="match status" value="1"/>
</dbReference>
<dbReference type="InterPro" id="IPR009003">
    <property type="entry name" value="Peptidase_S1_PA"/>
</dbReference>
<organism evidence="3 4">
    <name type="scientific">Characodon lateralis</name>
    <dbReference type="NCBI Taxonomy" id="208331"/>
    <lineage>
        <taxon>Eukaryota</taxon>
        <taxon>Metazoa</taxon>
        <taxon>Chordata</taxon>
        <taxon>Craniata</taxon>
        <taxon>Vertebrata</taxon>
        <taxon>Euteleostomi</taxon>
        <taxon>Actinopterygii</taxon>
        <taxon>Neopterygii</taxon>
        <taxon>Teleostei</taxon>
        <taxon>Neoteleostei</taxon>
        <taxon>Acanthomorphata</taxon>
        <taxon>Ovalentaria</taxon>
        <taxon>Atherinomorphae</taxon>
        <taxon>Cyprinodontiformes</taxon>
        <taxon>Goodeidae</taxon>
        <taxon>Characodon</taxon>
    </lineage>
</organism>
<evidence type="ECO:0000259" key="2">
    <source>
        <dbReference type="PROSITE" id="PS50240"/>
    </source>
</evidence>
<dbReference type="Pfam" id="PF00089">
    <property type="entry name" value="Trypsin"/>
    <property type="match status" value="1"/>
</dbReference>
<dbReference type="CDD" id="cd00190">
    <property type="entry name" value="Tryp_SPc"/>
    <property type="match status" value="1"/>
</dbReference>
<protein>
    <submittedName>
        <fullName evidence="3">Suppressor of tumorigenicity 14 protein</fullName>
    </submittedName>
</protein>
<dbReference type="SUPFAM" id="SSF50494">
    <property type="entry name" value="Trypsin-like serine proteases"/>
    <property type="match status" value="1"/>
</dbReference>
<dbReference type="EMBL" id="JAHUTJ010036566">
    <property type="protein sequence ID" value="MED6278862.1"/>
    <property type="molecule type" value="Genomic_DNA"/>
</dbReference>
<dbReference type="SMART" id="SM00020">
    <property type="entry name" value="Tryp_SPc"/>
    <property type="match status" value="1"/>
</dbReference>
<sequence length="98" mass="10599">ASAKILQKAQVRIINNTVCKDLLENWINDRMLCAGILTGGVDACQGDSGGPLAITNPRGRVFVAGVVSWGEGCALRDKPGIYTRITEFRSWIKEHTGV</sequence>
<dbReference type="PANTHER" id="PTHR24253:SF54">
    <property type="entry name" value="SUPPRESSOR OF TUMORIGENICITY 14 PROTEIN HOMOLOG"/>
    <property type="match status" value="1"/>
</dbReference>
<dbReference type="InterPro" id="IPR043504">
    <property type="entry name" value="Peptidase_S1_PA_chymotrypsin"/>
</dbReference>
<dbReference type="PANTHER" id="PTHR24253">
    <property type="entry name" value="TRANSMEMBRANE PROTEASE SERINE"/>
    <property type="match status" value="1"/>
</dbReference>
<evidence type="ECO:0000313" key="3">
    <source>
        <dbReference type="EMBL" id="MED6278862.1"/>
    </source>
</evidence>
<dbReference type="InterPro" id="IPR001254">
    <property type="entry name" value="Trypsin_dom"/>
</dbReference>
<comment type="caution">
    <text evidence="3">The sequence shown here is derived from an EMBL/GenBank/DDBJ whole genome shotgun (WGS) entry which is preliminary data.</text>
</comment>
<feature type="domain" description="Peptidase S1" evidence="2">
    <location>
        <begin position="1"/>
        <end position="97"/>
    </location>
</feature>